<dbReference type="PANTHER" id="PTHR12315">
    <property type="entry name" value="BICOID-INTERACTING PROTEIN RELATED"/>
    <property type="match status" value="1"/>
</dbReference>
<dbReference type="Proteomes" id="UP000075901">
    <property type="component" value="Unassembled WGS sequence"/>
</dbReference>
<feature type="compositionally biased region" description="Low complexity" evidence="7">
    <location>
        <begin position="192"/>
        <end position="213"/>
    </location>
</feature>
<dbReference type="InterPro" id="IPR039772">
    <property type="entry name" value="Bin3-like"/>
</dbReference>
<dbReference type="PROSITE" id="PS51515">
    <property type="entry name" value="BIN3_SAM"/>
    <property type="match status" value="1"/>
</dbReference>
<proteinExistence type="inferred from homology"/>
<keyword evidence="2 6" id="KW-0489">Methyltransferase</keyword>
<organism evidence="9 10">
    <name type="scientific">Anopheles maculatus</name>
    <dbReference type="NCBI Taxonomy" id="74869"/>
    <lineage>
        <taxon>Eukaryota</taxon>
        <taxon>Metazoa</taxon>
        <taxon>Ecdysozoa</taxon>
        <taxon>Arthropoda</taxon>
        <taxon>Hexapoda</taxon>
        <taxon>Insecta</taxon>
        <taxon>Pterygota</taxon>
        <taxon>Neoptera</taxon>
        <taxon>Endopterygota</taxon>
        <taxon>Diptera</taxon>
        <taxon>Nematocera</taxon>
        <taxon>Culicoidea</taxon>
        <taxon>Culicidae</taxon>
        <taxon>Anophelinae</taxon>
        <taxon>Anopheles</taxon>
        <taxon>Anopheles maculatus group</taxon>
    </lineage>
</organism>
<evidence type="ECO:0000313" key="10">
    <source>
        <dbReference type="Proteomes" id="UP000075901"/>
    </source>
</evidence>
<evidence type="ECO:0000256" key="5">
    <source>
        <dbReference type="PROSITE-ProRule" id="PRU00848"/>
    </source>
</evidence>
<feature type="compositionally biased region" description="Basic and acidic residues" evidence="7">
    <location>
        <begin position="250"/>
        <end position="262"/>
    </location>
</feature>
<dbReference type="GO" id="GO:0032259">
    <property type="term" value="P:methylation"/>
    <property type="evidence" value="ECO:0007669"/>
    <property type="project" value="UniProtKB-KW"/>
</dbReference>
<evidence type="ECO:0000313" key="9">
    <source>
        <dbReference type="EnsemblMetazoa" id="AMAM011234-PA"/>
    </source>
</evidence>
<feature type="region of interest" description="Disordered" evidence="7">
    <location>
        <begin position="525"/>
        <end position="550"/>
    </location>
</feature>
<evidence type="ECO:0000256" key="4">
    <source>
        <dbReference type="ARBA" id="ARBA00022691"/>
    </source>
</evidence>
<dbReference type="SUPFAM" id="SSF53335">
    <property type="entry name" value="S-adenosyl-L-methionine-dependent methyltransferases"/>
    <property type="match status" value="1"/>
</dbReference>
<dbReference type="EC" id="2.1.1.-" evidence="6"/>
<feature type="region of interest" description="Disordered" evidence="7">
    <location>
        <begin position="166"/>
        <end position="305"/>
    </location>
</feature>
<dbReference type="GO" id="GO:0008171">
    <property type="term" value="F:O-methyltransferase activity"/>
    <property type="evidence" value="ECO:0007669"/>
    <property type="project" value="UniProtKB-UniRule"/>
</dbReference>
<dbReference type="InterPro" id="IPR029063">
    <property type="entry name" value="SAM-dependent_MTases_sf"/>
</dbReference>
<evidence type="ECO:0000256" key="2">
    <source>
        <dbReference type="ARBA" id="ARBA00022603"/>
    </source>
</evidence>
<accession>A0A182SQ80</accession>
<keyword evidence="10" id="KW-1185">Reference proteome</keyword>
<evidence type="ECO:0000259" key="8">
    <source>
        <dbReference type="PROSITE" id="PS51515"/>
    </source>
</evidence>
<sequence length="625" mass="69523">MSGDDVGMVDRPLSLAQGTPQGINPQPQTAHDASGQYHFGNYDRYYGYHSLNEYIDVRLKVFLRNSYLFRDKDVLDIGCNVGLMTIAIAKMLHPKSATGIDVDGKLVAKARKNLSKYVRVPRTVGGGRRATTNRESTVTSATVTSMEVNDEANRSSSTIPLACDPQQLAVNDPAPPSPSTVTSQTGCEVEESVAPVAAVAPSSVAESSGAEVATTVKEEPGEPTAQTSGTLAEEEIEAKPPEVMQEQPGGDEKQLQEPENGDKSMLQQRQNRRRKQRKAQKRRQYHNHHHQQHHHYQQQLRRQRTEQSQYFPISFPLTMGNLSGKVCQMDIGRAEHKFPHNVRFKTMNYVLKDESLINYDTQQYDLILCLSVTKWIHLNYGDLGLKIAFKRMFNHLRPGGKLILEAQNWPSYKKKMKLTRTIFENFTGIELLPARFHDYLLSPEVGFSHSFPLGIPRHLSKGFRRPIQLYIKGDFTPSQAKWSDTYHPGTPYENHRGIYTDIVTASQSQAGCMWGATTPYAPSYSYRQPPTPSHGGGSGSGSGFASTSPYYNPRQTDSYLPSYDNIGNGHRPGTYCFASPLYSTTWSPPSDMLATSGGGGGSYRRSASNTPNSASIRSADNDEHY</sequence>
<dbReference type="GO" id="GO:0017069">
    <property type="term" value="F:snRNA binding"/>
    <property type="evidence" value="ECO:0007669"/>
    <property type="project" value="TreeGrafter"/>
</dbReference>
<evidence type="ECO:0000256" key="1">
    <source>
        <dbReference type="ARBA" id="ARBA00008361"/>
    </source>
</evidence>
<dbReference type="Gene3D" id="3.40.50.150">
    <property type="entry name" value="Vaccinia Virus protein VP39"/>
    <property type="match status" value="2"/>
</dbReference>
<dbReference type="GO" id="GO:0040031">
    <property type="term" value="P:snRNA modification"/>
    <property type="evidence" value="ECO:0007669"/>
    <property type="project" value="TreeGrafter"/>
</dbReference>
<feature type="domain" description="Bin3-type SAM" evidence="8">
    <location>
        <begin position="56"/>
        <end position="475"/>
    </location>
</feature>
<evidence type="ECO:0000256" key="7">
    <source>
        <dbReference type="SAM" id="MobiDB-lite"/>
    </source>
</evidence>
<dbReference type="CDD" id="cd02440">
    <property type="entry name" value="AdoMet_MTases"/>
    <property type="match status" value="1"/>
</dbReference>
<dbReference type="InterPro" id="IPR024160">
    <property type="entry name" value="BIN3_SAM-bd_dom"/>
</dbReference>
<reference evidence="10" key="1">
    <citation type="submission" date="2013-09" db="EMBL/GenBank/DDBJ databases">
        <title>The Genome Sequence of Anopheles maculatus species B.</title>
        <authorList>
            <consortium name="The Broad Institute Genomics Platform"/>
            <person name="Neafsey D.E."/>
            <person name="Besansky N."/>
            <person name="Howell P."/>
            <person name="Walton C."/>
            <person name="Young S.K."/>
            <person name="Zeng Q."/>
            <person name="Gargeya S."/>
            <person name="Fitzgerald M."/>
            <person name="Haas B."/>
            <person name="Abouelleil A."/>
            <person name="Allen A.W."/>
            <person name="Alvarado L."/>
            <person name="Arachchi H.M."/>
            <person name="Berlin A.M."/>
            <person name="Chapman S.B."/>
            <person name="Gainer-Dewar J."/>
            <person name="Goldberg J."/>
            <person name="Griggs A."/>
            <person name="Gujja S."/>
            <person name="Hansen M."/>
            <person name="Howarth C."/>
            <person name="Imamovic A."/>
            <person name="Ireland A."/>
            <person name="Larimer J."/>
            <person name="McCowan C."/>
            <person name="Murphy C."/>
            <person name="Pearson M."/>
            <person name="Poon T.W."/>
            <person name="Priest M."/>
            <person name="Roberts A."/>
            <person name="Saif S."/>
            <person name="Shea T."/>
            <person name="Sisk P."/>
            <person name="Sykes S."/>
            <person name="Wortman J."/>
            <person name="Nusbaum C."/>
            <person name="Birren B."/>
        </authorList>
    </citation>
    <scope>NUCLEOTIDE SEQUENCE [LARGE SCALE GENOMIC DNA]</scope>
    <source>
        <strain evidence="10">maculatus3</strain>
    </source>
</reference>
<feature type="region of interest" description="Disordered" evidence="7">
    <location>
        <begin position="588"/>
        <end position="625"/>
    </location>
</feature>
<dbReference type="PANTHER" id="PTHR12315:SF0">
    <property type="entry name" value="7SK SNRNA METHYLPHOSPHATE CAPPING ENZYME"/>
    <property type="match status" value="1"/>
</dbReference>
<dbReference type="GO" id="GO:0008173">
    <property type="term" value="F:RNA methyltransferase activity"/>
    <property type="evidence" value="ECO:0007669"/>
    <property type="project" value="UniProtKB-UniRule"/>
</dbReference>
<reference evidence="9" key="2">
    <citation type="submission" date="2020-05" db="UniProtKB">
        <authorList>
            <consortium name="EnsemblMetazoa"/>
        </authorList>
    </citation>
    <scope>IDENTIFICATION</scope>
    <source>
        <strain evidence="9">maculatus3</strain>
    </source>
</reference>
<dbReference type="AlphaFoldDB" id="A0A182SQ80"/>
<comment type="similarity">
    <text evidence="1 6">Belongs to the methyltransferase superfamily.</text>
</comment>
<feature type="compositionally biased region" description="Polar residues" evidence="7">
    <location>
        <begin position="605"/>
        <end position="618"/>
    </location>
</feature>
<dbReference type="Pfam" id="PF06325">
    <property type="entry name" value="PrmA"/>
    <property type="match status" value="1"/>
</dbReference>
<feature type="compositionally biased region" description="Basic residues" evidence="7">
    <location>
        <begin position="270"/>
        <end position="296"/>
    </location>
</feature>
<name>A0A182SQ80_9DIPT</name>
<evidence type="ECO:0000256" key="3">
    <source>
        <dbReference type="ARBA" id="ARBA00022679"/>
    </source>
</evidence>
<evidence type="ECO:0000256" key="6">
    <source>
        <dbReference type="RuleBase" id="RU367087"/>
    </source>
</evidence>
<protein>
    <recommendedName>
        <fullName evidence="6">RNA methyltransferase</fullName>
        <ecNumber evidence="6">2.1.1.-</ecNumber>
    </recommendedName>
</protein>
<dbReference type="EnsemblMetazoa" id="AMAM011234-RA">
    <property type="protein sequence ID" value="AMAM011234-PA"/>
    <property type="gene ID" value="AMAM011234"/>
</dbReference>
<keyword evidence="4 5" id="KW-0949">S-adenosyl-L-methionine</keyword>
<dbReference type="InterPro" id="IPR010675">
    <property type="entry name" value="Bin3_C"/>
</dbReference>
<keyword evidence="3 6" id="KW-0808">Transferase</keyword>
<dbReference type="VEuPathDB" id="VectorBase:AMAM011234"/>
<dbReference type="Pfam" id="PF06859">
    <property type="entry name" value="Bin3"/>
    <property type="match status" value="1"/>
</dbReference>